<evidence type="ECO:0000313" key="5">
    <source>
        <dbReference type="EMBL" id="GHJ28593.1"/>
    </source>
</evidence>
<keyword evidence="1" id="KW-0227">DNA damage</keyword>
<dbReference type="EMBL" id="BNEK01000003">
    <property type="protein sequence ID" value="GHJ28593.1"/>
    <property type="molecule type" value="Genomic_DNA"/>
</dbReference>
<evidence type="ECO:0000256" key="2">
    <source>
        <dbReference type="ARBA" id="ARBA00022806"/>
    </source>
</evidence>
<reference evidence="5" key="1">
    <citation type="submission" date="2024-05" db="EMBL/GenBank/DDBJ databases">
        <title>Whole genome shotgun sequence of Streptomyces hygroscopicus NBRC 113678.</title>
        <authorList>
            <person name="Komaki H."/>
            <person name="Tamura T."/>
        </authorList>
    </citation>
    <scope>NUCLEOTIDE SEQUENCE</scope>
    <source>
        <strain evidence="5">N11-34</strain>
    </source>
</reference>
<name>A0ABQ3TYZ2_STRHY</name>
<feature type="domain" description="PD-(D/E)XK endonuclease-like" evidence="4">
    <location>
        <begin position="136"/>
        <end position="264"/>
    </location>
</feature>
<evidence type="ECO:0000256" key="3">
    <source>
        <dbReference type="ARBA" id="ARBA00023204"/>
    </source>
</evidence>
<keyword evidence="2" id="KW-0347">Helicase</keyword>
<accession>A0ABQ3TYZ2</accession>
<dbReference type="InterPro" id="IPR038726">
    <property type="entry name" value="PDDEXK_AddAB-type"/>
</dbReference>
<gene>
    <name evidence="5" type="ORF">TPA0910_30260</name>
</gene>
<keyword evidence="2" id="KW-0378">Hydrolase</keyword>
<dbReference type="Proteomes" id="UP001054854">
    <property type="component" value="Unassembled WGS sequence"/>
</dbReference>
<dbReference type="Gene3D" id="3.90.320.10">
    <property type="match status" value="1"/>
</dbReference>
<evidence type="ECO:0000259" key="4">
    <source>
        <dbReference type="Pfam" id="PF12705"/>
    </source>
</evidence>
<sequence>MPPRPAGTPILLEKFVTTLSITPERPVSLWPAAHAADARRPRSQQTKLGASDTVCARRAGYLLHGRPPTDAGEKRKAILGTWLHAGILEAAREEYGWLVERQVEDHTVRGHIDAVQLDSATAARLPKRLRPALPAEETTVEDVKTKSTYQWDSVLRYGASEAELRQVYLYADLLRTEGFAGVRGQRQLARLGPVPVTRIRFRFINRDNGDDHVQEIAYDAERARRARWWVQQVRAAASPEELPRTFQGPGISSICDHCPFRTACWGPLVAGRSPQSQLIHDDEERAKVLAEYAEVSEQIKPLREKLKFLRAKLDGSEPGVYGDNVLKWSGGNPTKVDDVEAMVALYRRAGLQVPMVPDAAAMKATLKEVGIPVPTRLDHDRRTAVSINVTVRKQP</sequence>
<evidence type="ECO:0000256" key="1">
    <source>
        <dbReference type="ARBA" id="ARBA00022763"/>
    </source>
</evidence>
<keyword evidence="3" id="KW-0234">DNA repair</keyword>
<comment type="caution">
    <text evidence="5">The sequence shown here is derived from an EMBL/GenBank/DDBJ whole genome shotgun (WGS) entry which is preliminary data.</text>
</comment>
<dbReference type="Pfam" id="PF12705">
    <property type="entry name" value="PDDEXK_1"/>
    <property type="match status" value="1"/>
</dbReference>
<dbReference type="InterPro" id="IPR011604">
    <property type="entry name" value="PDDEXK-like_dom_sf"/>
</dbReference>
<keyword evidence="2" id="KW-0067">ATP-binding</keyword>
<protein>
    <recommendedName>
        <fullName evidence="4">PD-(D/E)XK endonuclease-like domain-containing protein</fullName>
    </recommendedName>
</protein>
<evidence type="ECO:0000313" key="6">
    <source>
        <dbReference type="Proteomes" id="UP001054854"/>
    </source>
</evidence>
<keyword evidence="6" id="KW-1185">Reference proteome</keyword>
<keyword evidence="2" id="KW-0547">Nucleotide-binding</keyword>
<organism evidence="5 6">
    <name type="scientific">Streptomyces hygroscopicus</name>
    <dbReference type="NCBI Taxonomy" id="1912"/>
    <lineage>
        <taxon>Bacteria</taxon>
        <taxon>Bacillati</taxon>
        <taxon>Actinomycetota</taxon>
        <taxon>Actinomycetes</taxon>
        <taxon>Kitasatosporales</taxon>
        <taxon>Streptomycetaceae</taxon>
        <taxon>Streptomyces</taxon>
        <taxon>Streptomyces violaceusniger group</taxon>
    </lineage>
</organism>
<proteinExistence type="predicted"/>